<keyword evidence="9" id="KW-1185">Reference proteome</keyword>
<dbReference type="PROSITE" id="PS00135">
    <property type="entry name" value="TRYPSIN_SER"/>
    <property type="match status" value="1"/>
</dbReference>
<dbReference type="CDD" id="cd00190">
    <property type="entry name" value="Tryp_SPc"/>
    <property type="match status" value="1"/>
</dbReference>
<evidence type="ECO:0000256" key="5">
    <source>
        <dbReference type="RuleBase" id="RU363034"/>
    </source>
</evidence>
<dbReference type="InterPro" id="IPR033116">
    <property type="entry name" value="TRYPSIN_SER"/>
</dbReference>
<dbReference type="InterPro" id="IPR001254">
    <property type="entry name" value="Trypsin_dom"/>
</dbReference>
<dbReference type="Gene3D" id="2.40.10.10">
    <property type="entry name" value="Trypsin-like serine proteases"/>
    <property type="match status" value="1"/>
</dbReference>
<keyword evidence="1 5" id="KW-0645">Protease</keyword>
<dbReference type="PANTHER" id="PTHR24252:SF7">
    <property type="entry name" value="HYALIN"/>
    <property type="match status" value="1"/>
</dbReference>
<evidence type="ECO:0000256" key="1">
    <source>
        <dbReference type="ARBA" id="ARBA00022670"/>
    </source>
</evidence>
<name>A0A7R9MAA6_9ACAR</name>
<evidence type="ECO:0000259" key="7">
    <source>
        <dbReference type="PROSITE" id="PS50240"/>
    </source>
</evidence>
<dbReference type="InterPro" id="IPR009003">
    <property type="entry name" value="Peptidase_S1_PA"/>
</dbReference>
<dbReference type="GO" id="GO:0004252">
    <property type="term" value="F:serine-type endopeptidase activity"/>
    <property type="evidence" value="ECO:0007669"/>
    <property type="project" value="InterPro"/>
</dbReference>
<feature type="domain" description="Peptidase S1" evidence="7">
    <location>
        <begin position="71"/>
        <end position="311"/>
    </location>
</feature>
<sequence>MSLMNYSASSTFSTEPDTTITTEPTTITATSNQDNSTTTPPIITTTDNPNDWWNTQPLAEICGRGGSHRRIVGGREVTPGSYPWMVGLKLKGNLGVFCGGTLIDKQYVLTAAHCFWRYGEWTKNASDIVIRVGAHDLRSTEPEARDLSVASIRIPKNYTKASKGLDIAVIKLENRVEFSRRLHPICLPPGNSADDYAGRVGMLTGWGDTKEGGNSSPVLMGVDVQVWNNSACDESLEEFDVISSMICAGDRAGGKNSCQGDSGGPLMVKSENGRWVLIGIVSTGQGCARPNNPGINTRVSDYIDWIPTQMS</sequence>
<evidence type="ECO:0000256" key="2">
    <source>
        <dbReference type="ARBA" id="ARBA00022801"/>
    </source>
</evidence>
<dbReference type="InterPro" id="IPR018114">
    <property type="entry name" value="TRYPSIN_HIS"/>
</dbReference>
<dbReference type="PROSITE" id="PS50240">
    <property type="entry name" value="TRYPSIN_DOM"/>
    <property type="match status" value="1"/>
</dbReference>
<dbReference type="OrthoDB" id="6348928at2759"/>
<evidence type="ECO:0000256" key="4">
    <source>
        <dbReference type="ARBA" id="ARBA00023157"/>
    </source>
</evidence>
<proteinExistence type="predicted"/>
<feature type="region of interest" description="Disordered" evidence="6">
    <location>
        <begin position="1"/>
        <end position="49"/>
    </location>
</feature>
<dbReference type="Proteomes" id="UP000728032">
    <property type="component" value="Unassembled WGS sequence"/>
</dbReference>
<dbReference type="SMART" id="SM00020">
    <property type="entry name" value="Tryp_SPc"/>
    <property type="match status" value="1"/>
</dbReference>
<keyword evidence="4" id="KW-1015">Disulfide bond</keyword>
<dbReference type="InterPro" id="IPR043504">
    <property type="entry name" value="Peptidase_S1_PA_chymotrypsin"/>
</dbReference>
<dbReference type="Pfam" id="PF00089">
    <property type="entry name" value="Trypsin"/>
    <property type="match status" value="1"/>
</dbReference>
<protein>
    <recommendedName>
        <fullName evidence="7">Peptidase S1 domain-containing protein</fullName>
    </recommendedName>
</protein>
<evidence type="ECO:0000256" key="3">
    <source>
        <dbReference type="ARBA" id="ARBA00022825"/>
    </source>
</evidence>
<dbReference type="GO" id="GO:0006508">
    <property type="term" value="P:proteolysis"/>
    <property type="evidence" value="ECO:0007669"/>
    <property type="project" value="UniProtKB-KW"/>
</dbReference>
<feature type="compositionally biased region" description="Low complexity" evidence="6">
    <location>
        <begin position="37"/>
        <end position="49"/>
    </location>
</feature>
<evidence type="ECO:0000313" key="8">
    <source>
        <dbReference type="EMBL" id="CAD7656254.1"/>
    </source>
</evidence>
<dbReference type="SUPFAM" id="SSF50494">
    <property type="entry name" value="Trypsin-like serine proteases"/>
    <property type="match status" value="1"/>
</dbReference>
<evidence type="ECO:0000313" key="9">
    <source>
        <dbReference type="Proteomes" id="UP000728032"/>
    </source>
</evidence>
<dbReference type="PRINTS" id="PR00722">
    <property type="entry name" value="CHYMOTRYPSIN"/>
</dbReference>
<dbReference type="PANTHER" id="PTHR24252">
    <property type="entry name" value="ACROSIN-RELATED"/>
    <property type="match status" value="1"/>
</dbReference>
<keyword evidence="2 5" id="KW-0378">Hydrolase</keyword>
<gene>
    <name evidence="8" type="ORF">ONB1V03_LOCUS12894</name>
</gene>
<feature type="compositionally biased region" description="Low complexity" evidence="6">
    <location>
        <begin position="10"/>
        <end position="30"/>
    </location>
</feature>
<dbReference type="AlphaFoldDB" id="A0A7R9MAA6"/>
<dbReference type="EMBL" id="CAJPVJ010010827">
    <property type="protein sequence ID" value="CAG2173441.1"/>
    <property type="molecule type" value="Genomic_DNA"/>
</dbReference>
<dbReference type="InterPro" id="IPR001314">
    <property type="entry name" value="Peptidase_S1A"/>
</dbReference>
<accession>A0A7R9MAA6</accession>
<keyword evidence="3 5" id="KW-0720">Serine protease</keyword>
<dbReference type="FunFam" id="2.40.10.10:FF:000006">
    <property type="entry name" value="Serine proteinase stubble"/>
    <property type="match status" value="1"/>
</dbReference>
<organism evidence="8">
    <name type="scientific">Oppiella nova</name>
    <dbReference type="NCBI Taxonomy" id="334625"/>
    <lineage>
        <taxon>Eukaryota</taxon>
        <taxon>Metazoa</taxon>
        <taxon>Ecdysozoa</taxon>
        <taxon>Arthropoda</taxon>
        <taxon>Chelicerata</taxon>
        <taxon>Arachnida</taxon>
        <taxon>Acari</taxon>
        <taxon>Acariformes</taxon>
        <taxon>Sarcoptiformes</taxon>
        <taxon>Oribatida</taxon>
        <taxon>Brachypylina</taxon>
        <taxon>Oppioidea</taxon>
        <taxon>Oppiidae</taxon>
        <taxon>Oppiella</taxon>
    </lineage>
</organism>
<dbReference type="EMBL" id="OC925652">
    <property type="protein sequence ID" value="CAD7656254.1"/>
    <property type="molecule type" value="Genomic_DNA"/>
</dbReference>
<dbReference type="PROSITE" id="PS00134">
    <property type="entry name" value="TRYPSIN_HIS"/>
    <property type="match status" value="1"/>
</dbReference>
<reference evidence="8" key="1">
    <citation type="submission" date="2020-11" db="EMBL/GenBank/DDBJ databases">
        <authorList>
            <person name="Tran Van P."/>
        </authorList>
    </citation>
    <scope>NUCLEOTIDE SEQUENCE</scope>
</reference>
<evidence type="ECO:0000256" key="6">
    <source>
        <dbReference type="SAM" id="MobiDB-lite"/>
    </source>
</evidence>